<organism evidence="9">
    <name type="scientific">uncultured Acidimicrobiales bacterium</name>
    <dbReference type="NCBI Taxonomy" id="310071"/>
    <lineage>
        <taxon>Bacteria</taxon>
        <taxon>Bacillati</taxon>
        <taxon>Actinomycetota</taxon>
        <taxon>Acidimicrobiia</taxon>
        <taxon>Acidimicrobiales</taxon>
        <taxon>environmental samples</taxon>
    </lineage>
</organism>
<evidence type="ECO:0000256" key="3">
    <source>
        <dbReference type="ARBA" id="ARBA00022643"/>
    </source>
</evidence>
<dbReference type="InterPro" id="IPR000659">
    <property type="entry name" value="Pyridox_Oxase"/>
</dbReference>
<evidence type="ECO:0000259" key="8">
    <source>
        <dbReference type="Pfam" id="PF10590"/>
    </source>
</evidence>
<dbReference type="PANTHER" id="PTHR10851">
    <property type="entry name" value="PYRIDOXINE-5-PHOSPHATE OXIDASE"/>
    <property type="match status" value="1"/>
</dbReference>
<evidence type="ECO:0000256" key="2">
    <source>
        <dbReference type="ARBA" id="ARBA00022630"/>
    </source>
</evidence>
<keyword evidence="3 5" id="KW-0288">FMN</keyword>
<feature type="binding site" evidence="5 6">
    <location>
        <position position="87"/>
    </location>
    <ligand>
        <name>FMN</name>
        <dbReference type="ChEBI" id="CHEBI:58210"/>
    </ligand>
</feature>
<dbReference type="EMBL" id="CADCTB010000115">
    <property type="protein sequence ID" value="CAA9243992.1"/>
    <property type="molecule type" value="Genomic_DNA"/>
</dbReference>
<comment type="subunit">
    <text evidence="5">Homodimer.</text>
</comment>
<dbReference type="SUPFAM" id="SSF50475">
    <property type="entry name" value="FMN-binding split barrel"/>
    <property type="match status" value="1"/>
</dbReference>
<dbReference type="UniPathway" id="UPA01068">
    <property type="reaction ID" value="UER00304"/>
</dbReference>
<feature type="binding site" evidence="5">
    <location>
        <position position="109"/>
    </location>
    <ligand>
        <name>substrate</name>
    </ligand>
</feature>
<keyword evidence="2 5" id="KW-0285">Flavoprotein</keyword>
<dbReference type="InterPro" id="IPR019740">
    <property type="entry name" value="Pyridox_Oxase_CS"/>
</dbReference>
<feature type="binding site" evidence="5">
    <location>
        <begin position="172"/>
        <end position="174"/>
    </location>
    <ligand>
        <name>substrate</name>
    </ligand>
</feature>
<comment type="function">
    <text evidence="5">Catalyzes the oxidation of either pyridoxine 5'-phosphate (PNP) or pyridoxamine 5'-phosphate (PMP) into pyridoxal 5'-phosphate (PLP).</text>
</comment>
<comment type="pathway">
    <text evidence="5">Cofactor metabolism; pyridoxal 5'-phosphate salvage; pyridoxal 5'-phosphate from pyridoxamine 5'-phosphate: step 1/1.</text>
</comment>
<dbReference type="AlphaFoldDB" id="A0A6J4I8T1"/>
<feature type="binding site" evidence="5 6">
    <location>
        <position position="166"/>
    </location>
    <ligand>
        <name>FMN</name>
        <dbReference type="ChEBI" id="CHEBI:58210"/>
    </ligand>
</feature>
<protein>
    <recommendedName>
        <fullName evidence="5">Pyridoxine/pyridoxamine 5'-phosphate oxidase</fullName>
        <ecNumber evidence="5">1.4.3.5</ecNumber>
    </recommendedName>
    <alternativeName>
        <fullName evidence="5">PNP/PMP oxidase</fullName>
        <shortName evidence="5">PNPOx</shortName>
    </alternativeName>
    <alternativeName>
        <fullName evidence="5">Pyridoxal 5'-phosphate synthase</fullName>
    </alternativeName>
</protein>
<keyword evidence="5" id="KW-0664">Pyridoxine biosynthesis</keyword>
<dbReference type="GO" id="GO:0008615">
    <property type="term" value="P:pyridoxine biosynthetic process"/>
    <property type="evidence" value="ECO:0007669"/>
    <property type="project" value="UniProtKB-UniRule"/>
</dbReference>
<dbReference type="Gene3D" id="2.30.110.10">
    <property type="entry name" value="Electron Transport, Fmn-binding Protein, Chain A"/>
    <property type="match status" value="1"/>
</dbReference>
<dbReference type="InterPro" id="IPR012349">
    <property type="entry name" value="Split_barrel_FMN-bd"/>
</dbReference>
<comment type="similarity">
    <text evidence="1 5">Belongs to the pyridoxamine 5'-phosphate oxidase family.</text>
</comment>
<feature type="binding site" evidence="5 6">
    <location>
        <position position="176"/>
    </location>
    <ligand>
        <name>FMN</name>
        <dbReference type="ChEBI" id="CHEBI:58210"/>
    </ligand>
</feature>
<dbReference type="PIRSF" id="PIRSF000190">
    <property type="entry name" value="Pyd_amn-ph_oxd"/>
    <property type="match status" value="1"/>
</dbReference>
<keyword evidence="4 5" id="KW-0560">Oxidoreductase</keyword>
<evidence type="ECO:0000256" key="4">
    <source>
        <dbReference type="ARBA" id="ARBA00023002"/>
    </source>
</evidence>
<comment type="cofactor">
    <cofactor evidence="5 6">
        <name>FMN</name>
        <dbReference type="ChEBI" id="CHEBI:58210"/>
    </cofactor>
    <text evidence="5 6">Binds 1 FMN per subunit.</text>
</comment>
<feature type="domain" description="Pyridoxine 5'-phosphate oxidase dimerisation C-terminal" evidence="8">
    <location>
        <begin position="153"/>
        <end position="193"/>
    </location>
</feature>
<dbReference type="GO" id="GO:0004733">
    <property type="term" value="F:pyridoxamine phosphate oxidase activity"/>
    <property type="evidence" value="ECO:0007669"/>
    <property type="project" value="UniProtKB-UniRule"/>
</dbReference>
<dbReference type="Pfam" id="PF10590">
    <property type="entry name" value="PNP_phzG_C"/>
    <property type="match status" value="1"/>
</dbReference>
<feature type="binding site" evidence="5">
    <location>
        <position position="113"/>
    </location>
    <ligand>
        <name>substrate</name>
    </ligand>
</feature>
<proteinExistence type="inferred from homology"/>
<dbReference type="PANTHER" id="PTHR10851:SF0">
    <property type="entry name" value="PYRIDOXINE-5'-PHOSPHATE OXIDASE"/>
    <property type="match status" value="1"/>
</dbReference>
<gene>
    <name evidence="5" type="primary">pdxH</name>
    <name evidence="9" type="ORF">AVDCRST_MAG10-1832</name>
</gene>
<comment type="catalytic activity">
    <reaction evidence="5">
        <text>pyridoxine 5'-phosphate + O2 = pyridoxal 5'-phosphate + H2O2</text>
        <dbReference type="Rhea" id="RHEA:15149"/>
        <dbReference type="ChEBI" id="CHEBI:15379"/>
        <dbReference type="ChEBI" id="CHEBI:16240"/>
        <dbReference type="ChEBI" id="CHEBI:58589"/>
        <dbReference type="ChEBI" id="CHEBI:597326"/>
        <dbReference type="EC" id="1.4.3.5"/>
    </reaction>
</comment>
<feature type="domain" description="Pyridoxamine 5'-phosphate oxidase N-terminal" evidence="7">
    <location>
        <begin position="30"/>
        <end position="140"/>
    </location>
</feature>
<comment type="pathway">
    <text evidence="5">Cofactor metabolism; pyridoxal 5'-phosphate salvage; pyridoxal 5'-phosphate from pyridoxine 5'-phosphate: step 1/1.</text>
</comment>
<dbReference type="PROSITE" id="PS01064">
    <property type="entry name" value="PYRIDOX_OXIDASE"/>
    <property type="match status" value="1"/>
</dbReference>
<evidence type="ECO:0000259" key="7">
    <source>
        <dbReference type="Pfam" id="PF01243"/>
    </source>
</evidence>
<dbReference type="Pfam" id="PF01243">
    <property type="entry name" value="PNPOx_N"/>
    <property type="match status" value="1"/>
</dbReference>
<reference evidence="9" key="1">
    <citation type="submission" date="2020-02" db="EMBL/GenBank/DDBJ databases">
        <authorList>
            <person name="Meier V. D."/>
        </authorList>
    </citation>
    <scope>NUCLEOTIDE SEQUENCE</scope>
    <source>
        <strain evidence="9">AVDCRST_MAG10</strain>
    </source>
</reference>
<evidence type="ECO:0000256" key="6">
    <source>
        <dbReference type="PIRSR" id="PIRSR000190-2"/>
    </source>
</evidence>
<evidence type="ECO:0000256" key="1">
    <source>
        <dbReference type="ARBA" id="ARBA00007301"/>
    </source>
</evidence>
<comment type="catalytic activity">
    <reaction evidence="5">
        <text>pyridoxamine 5'-phosphate + O2 + H2O = pyridoxal 5'-phosphate + H2O2 + NH4(+)</text>
        <dbReference type="Rhea" id="RHEA:15817"/>
        <dbReference type="ChEBI" id="CHEBI:15377"/>
        <dbReference type="ChEBI" id="CHEBI:15379"/>
        <dbReference type="ChEBI" id="CHEBI:16240"/>
        <dbReference type="ChEBI" id="CHEBI:28938"/>
        <dbReference type="ChEBI" id="CHEBI:58451"/>
        <dbReference type="ChEBI" id="CHEBI:597326"/>
        <dbReference type="EC" id="1.4.3.5"/>
    </reaction>
</comment>
<dbReference type="NCBIfam" id="NF004231">
    <property type="entry name" value="PRK05679.1"/>
    <property type="match status" value="1"/>
</dbReference>
<sequence>MTGLHEDDVDPDPIRQFQAWHAEAGSPAEVAVATASPDGIPSARMVLLKVADERGFAFFTNYGSAKARDLIANPRAALLFFWPPDRQVRVAGPAALVDPAESDGYWRSRPRGSQLGAWASHQTEVIEGRDQLERRLAEATERFPDDVPRPPFWGGFRIVPDTVEFWHHRDDRLHDRLRYRREDGAWVVERLSP</sequence>
<accession>A0A6J4I8T1</accession>
<evidence type="ECO:0000313" key="9">
    <source>
        <dbReference type="EMBL" id="CAA9243992.1"/>
    </source>
</evidence>
<dbReference type="EC" id="1.4.3.5" evidence="5"/>
<feature type="binding site" evidence="5">
    <location>
        <position position="49"/>
    </location>
    <ligand>
        <name>substrate</name>
    </ligand>
</feature>
<name>A0A6J4I8T1_9ACTN</name>
<comment type="caution">
    <text evidence="5">Lacks conserved residue(s) required for the propagation of feature annotation.</text>
</comment>
<feature type="binding site" evidence="5 6">
    <location>
        <begin position="44"/>
        <end position="49"/>
    </location>
    <ligand>
        <name>FMN</name>
        <dbReference type="ChEBI" id="CHEBI:58210"/>
    </ligand>
</feature>
<evidence type="ECO:0000256" key="5">
    <source>
        <dbReference type="HAMAP-Rule" id="MF_01629"/>
    </source>
</evidence>
<feature type="binding site" evidence="5 6">
    <location>
        <position position="66"/>
    </location>
    <ligand>
        <name>FMN</name>
        <dbReference type="ChEBI" id="CHEBI:58210"/>
    </ligand>
</feature>
<dbReference type="InterPro" id="IPR011576">
    <property type="entry name" value="Pyridox_Oxase_N"/>
</dbReference>
<feature type="binding site" evidence="5">
    <location>
        <position position="105"/>
    </location>
    <ligand>
        <name>substrate</name>
    </ligand>
</feature>
<feature type="binding site" evidence="5 6">
    <location>
        <begin position="59"/>
        <end position="60"/>
    </location>
    <ligand>
        <name>FMN</name>
        <dbReference type="ChEBI" id="CHEBI:58210"/>
    </ligand>
</feature>
<dbReference type="GO" id="GO:0010181">
    <property type="term" value="F:FMN binding"/>
    <property type="evidence" value="ECO:0007669"/>
    <property type="project" value="UniProtKB-UniRule"/>
</dbReference>
<dbReference type="InterPro" id="IPR019576">
    <property type="entry name" value="Pyridoxamine_oxidase_dimer_C"/>
</dbReference>
<dbReference type="HAMAP" id="MF_01629">
    <property type="entry name" value="PdxH"/>
    <property type="match status" value="1"/>
</dbReference>
<dbReference type="NCBIfam" id="TIGR00558">
    <property type="entry name" value="pdxH"/>
    <property type="match status" value="1"/>
</dbReference>